<dbReference type="AlphaFoldDB" id="A0A5N3WVY2"/>
<proteinExistence type="predicted"/>
<evidence type="ECO:0000313" key="2">
    <source>
        <dbReference type="Proteomes" id="UP000326458"/>
    </source>
</evidence>
<gene>
    <name evidence="1" type="ORF">FD754_009699</name>
</gene>
<protein>
    <submittedName>
        <fullName evidence="1">Uncharacterized protein</fullName>
    </submittedName>
</protein>
<name>A0A5N3WVY2_MUNMU</name>
<accession>A0A5N3WVY2</accession>
<keyword evidence="2" id="KW-1185">Reference proteome</keyword>
<comment type="caution">
    <text evidence="1">The sequence shown here is derived from an EMBL/GenBank/DDBJ whole genome shotgun (WGS) entry which is preliminary data.</text>
</comment>
<dbReference type="EMBL" id="VCEA01000001">
    <property type="protein sequence ID" value="KAB0365543.1"/>
    <property type="molecule type" value="Genomic_DNA"/>
</dbReference>
<feature type="non-terminal residue" evidence="1">
    <location>
        <position position="62"/>
    </location>
</feature>
<organism evidence="1 2">
    <name type="scientific">Muntiacus muntjak</name>
    <name type="common">Barking deer</name>
    <name type="synonym">Indian muntjac</name>
    <dbReference type="NCBI Taxonomy" id="9888"/>
    <lineage>
        <taxon>Eukaryota</taxon>
        <taxon>Metazoa</taxon>
        <taxon>Chordata</taxon>
        <taxon>Craniata</taxon>
        <taxon>Vertebrata</taxon>
        <taxon>Euteleostomi</taxon>
        <taxon>Mammalia</taxon>
        <taxon>Eutheria</taxon>
        <taxon>Laurasiatheria</taxon>
        <taxon>Artiodactyla</taxon>
        <taxon>Ruminantia</taxon>
        <taxon>Pecora</taxon>
        <taxon>Cervidae</taxon>
        <taxon>Muntiacinae</taxon>
        <taxon>Muntiacus</taxon>
    </lineage>
</organism>
<sequence length="62" mass="6794">MWLKPEEVLLKNALKLWVTQKSSCYFILQRRRGHGEGGGRLTGAVAAGPAGRLEARLDSGSR</sequence>
<dbReference type="Proteomes" id="UP000326458">
    <property type="component" value="Unassembled WGS sequence"/>
</dbReference>
<reference evidence="1 2" key="1">
    <citation type="submission" date="2019-06" db="EMBL/GenBank/DDBJ databases">
        <title>Discovery of a novel chromosome fission-fusion reversal in muntjac.</title>
        <authorList>
            <person name="Mudd A.B."/>
            <person name="Bredeson J.V."/>
            <person name="Baum R."/>
            <person name="Hockemeyer D."/>
            <person name="Rokhsar D.S."/>
        </authorList>
    </citation>
    <scope>NUCLEOTIDE SEQUENCE [LARGE SCALE GENOMIC DNA]</scope>
    <source>
        <strain evidence="1">UTSW_UCB_Mm</strain>
        <tissue evidence="1">Fibroblast cell line</tissue>
    </source>
</reference>
<evidence type="ECO:0000313" key="1">
    <source>
        <dbReference type="EMBL" id="KAB0365543.1"/>
    </source>
</evidence>